<dbReference type="GO" id="GO:0043531">
    <property type="term" value="F:ADP binding"/>
    <property type="evidence" value="ECO:0007669"/>
    <property type="project" value="InterPro"/>
</dbReference>
<proteinExistence type="predicted"/>
<dbReference type="SUPFAM" id="SSF52058">
    <property type="entry name" value="L domain-like"/>
    <property type="match status" value="1"/>
</dbReference>
<dbReference type="Pfam" id="PF23559">
    <property type="entry name" value="WHD_DRP"/>
    <property type="match status" value="1"/>
</dbReference>
<dbReference type="PRINTS" id="PR00364">
    <property type="entry name" value="DISEASERSIST"/>
</dbReference>
<dbReference type="InterPro" id="IPR027417">
    <property type="entry name" value="P-loop_NTPase"/>
</dbReference>
<evidence type="ECO:0000256" key="1">
    <source>
        <dbReference type="ARBA" id="ARBA00022737"/>
    </source>
</evidence>
<reference evidence="6" key="2">
    <citation type="submission" date="2019-10" db="EMBL/GenBank/DDBJ databases">
        <title>A de novo genome assembly of a pear dwarfing rootstock.</title>
        <authorList>
            <person name="Wang F."/>
            <person name="Wang J."/>
            <person name="Li S."/>
            <person name="Zhang Y."/>
            <person name="Fang M."/>
            <person name="Ma L."/>
            <person name="Zhao Y."/>
            <person name="Jiang S."/>
        </authorList>
    </citation>
    <scope>NUCLEOTIDE SEQUENCE [LARGE SCALE GENOMIC DNA]</scope>
</reference>
<accession>A0A5N5HZ51</accession>
<dbReference type="Gene3D" id="3.40.50.300">
    <property type="entry name" value="P-loop containing nucleotide triphosphate hydrolases"/>
    <property type="match status" value="1"/>
</dbReference>
<dbReference type="PANTHER" id="PTHR23155">
    <property type="entry name" value="DISEASE RESISTANCE PROTEIN RP"/>
    <property type="match status" value="1"/>
</dbReference>
<dbReference type="InterPro" id="IPR058922">
    <property type="entry name" value="WHD_DRP"/>
</dbReference>
<dbReference type="InterPro" id="IPR036388">
    <property type="entry name" value="WH-like_DNA-bd_sf"/>
</dbReference>
<evidence type="ECO:0000313" key="5">
    <source>
        <dbReference type="EMBL" id="KAB2633225.1"/>
    </source>
</evidence>
<dbReference type="Proteomes" id="UP000327157">
    <property type="component" value="Chromosome 6"/>
</dbReference>
<dbReference type="InterPro" id="IPR032675">
    <property type="entry name" value="LRR_dom_sf"/>
</dbReference>
<evidence type="ECO:0000313" key="6">
    <source>
        <dbReference type="Proteomes" id="UP000327157"/>
    </source>
</evidence>
<gene>
    <name evidence="5" type="ORF">D8674_029472</name>
</gene>
<dbReference type="InterPro" id="IPR044974">
    <property type="entry name" value="Disease_R_plants"/>
</dbReference>
<reference evidence="5 6" key="1">
    <citation type="submission" date="2019-09" db="EMBL/GenBank/DDBJ databases">
        <authorList>
            <person name="Ou C."/>
        </authorList>
    </citation>
    <scope>NUCLEOTIDE SEQUENCE [LARGE SCALE GENOMIC DNA]</scope>
    <source>
        <strain evidence="5">S2</strain>
        <tissue evidence="5">Leaf</tissue>
    </source>
</reference>
<comment type="caution">
    <text evidence="5">The sequence shown here is derived from an EMBL/GenBank/DDBJ whole genome shotgun (WGS) entry which is preliminary data.</text>
</comment>
<sequence>MLSTYLKSKRYLVVLDDVWDIKLWQEIRIPLINRHHGSRIMLTTRKKDIAFYSFEHGNFFNNLPNRLKPCFLYCALFPEDYLIKRKRLIKLWIAEGLVEPIDGVTPEEVAEGYLVELIVRSMLQVEMNEAGRLRACKMHDLVRELALSTAKKEKFVATYVGREIVDKAEIRRLSIQTTEREINSCTGMLELLHDLYLMASDEEEFLRVNALPSPPPDLQTINLTGKLEKVPPWLGSLHNVTRMRLPLPNLERLRLFNAYVGEKLCFSRGFIKLKHLVFGSFPVLNSIAIEKGAMPNLQVLHIGNCPKLKALPQGIEFLANVERLILHSVPMQLIDSVKGGMDHPKVQHIPEIHLYYERENMWCYESFSGIHSRKRYAHFYPCIKI</sequence>
<dbReference type="InterPro" id="IPR002182">
    <property type="entry name" value="NB-ARC"/>
</dbReference>
<dbReference type="Gene3D" id="3.80.10.10">
    <property type="entry name" value="Ribonuclease Inhibitor"/>
    <property type="match status" value="1"/>
</dbReference>
<dbReference type="GO" id="GO:0098542">
    <property type="term" value="P:defense response to other organism"/>
    <property type="evidence" value="ECO:0007669"/>
    <property type="project" value="TreeGrafter"/>
</dbReference>
<evidence type="ECO:0000259" key="4">
    <source>
        <dbReference type="Pfam" id="PF23559"/>
    </source>
</evidence>
<dbReference type="AlphaFoldDB" id="A0A5N5HZ51"/>
<protein>
    <submittedName>
        <fullName evidence="5">Disease resistance protein RPM1-like</fullName>
    </submittedName>
</protein>
<feature type="domain" description="Disease resistance protein winged helix" evidence="4">
    <location>
        <begin position="76"/>
        <end position="146"/>
    </location>
</feature>
<dbReference type="SUPFAM" id="SSF52540">
    <property type="entry name" value="P-loop containing nucleoside triphosphate hydrolases"/>
    <property type="match status" value="1"/>
</dbReference>
<keyword evidence="1" id="KW-0677">Repeat</keyword>
<keyword evidence="6" id="KW-1185">Reference proteome</keyword>
<keyword evidence="2" id="KW-0611">Plant defense</keyword>
<reference evidence="5 6" key="3">
    <citation type="submission" date="2019-11" db="EMBL/GenBank/DDBJ databases">
        <title>A de novo genome assembly of a pear dwarfing rootstock.</title>
        <authorList>
            <person name="Wang F."/>
            <person name="Wang J."/>
            <person name="Li S."/>
            <person name="Zhang Y."/>
            <person name="Fang M."/>
            <person name="Ma L."/>
            <person name="Zhao Y."/>
            <person name="Jiang S."/>
        </authorList>
    </citation>
    <scope>NUCLEOTIDE SEQUENCE [LARGE SCALE GENOMIC DNA]</scope>
    <source>
        <strain evidence="5">S2</strain>
        <tissue evidence="5">Leaf</tissue>
    </source>
</reference>
<dbReference type="FunFam" id="1.10.10.10:FF:000322">
    <property type="entry name" value="Probable disease resistance protein At1g63360"/>
    <property type="match status" value="1"/>
</dbReference>
<dbReference type="EMBL" id="SMOL01000120">
    <property type="protein sequence ID" value="KAB2633225.1"/>
    <property type="molecule type" value="Genomic_DNA"/>
</dbReference>
<dbReference type="Pfam" id="PF00931">
    <property type="entry name" value="NB-ARC"/>
    <property type="match status" value="1"/>
</dbReference>
<dbReference type="Gene3D" id="1.10.10.10">
    <property type="entry name" value="Winged helix-like DNA-binding domain superfamily/Winged helix DNA-binding domain"/>
    <property type="match status" value="1"/>
</dbReference>
<name>A0A5N5HZ51_9ROSA</name>
<organism evidence="5 6">
    <name type="scientific">Pyrus ussuriensis x Pyrus communis</name>
    <dbReference type="NCBI Taxonomy" id="2448454"/>
    <lineage>
        <taxon>Eukaryota</taxon>
        <taxon>Viridiplantae</taxon>
        <taxon>Streptophyta</taxon>
        <taxon>Embryophyta</taxon>
        <taxon>Tracheophyta</taxon>
        <taxon>Spermatophyta</taxon>
        <taxon>Magnoliopsida</taxon>
        <taxon>eudicotyledons</taxon>
        <taxon>Gunneridae</taxon>
        <taxon>Pentapetalae</taxon>
        <taxon>rosids</taxon>
        <taxon>fabids</taxon>
        <taxon>Rosales</taxon>
        <taxon>Rosaceae</taxon>
        <taxon>Amygdaloideae</taxon>
        <taxon>Maleae</taxon>
        <taxon>Pyrus</taxon>
    </lineage>
</organism>
<feature type="domain" description="NB-ARC" evidence="3">
    <location>
        <begin position="2"/>
        <end position="51"/>
    </location>
</feature>
<dbReference type="PANTHER" id="PTHR23155:SF1205">
    <property type="entry name" value="DISEASE RESISTANCE PROTEIN RPM1"/>
    <property type="match status" value="1"/>
</dbReference>
<evidence type="ECO:0000256" key="2">
    <source>
        <dbReference type="ARBA" id="ARBA00022821"/>
    </source>
</evidence>
<dbReference type="OrthoDB" id="598235at2759"/>
<evidence type="ECO:0000259" key="3">
    <source>
        <dbReference type="Pfam" id="PF00931"/>
    </source>
</evidence>